<comment type="caution">
    <text evidence="1">The sequence shown here is derived from an EMBL/GenBank/DDBJ whole genome shotgun (WGS) entry which is preliminary data.</text>
</comment>
<protein>
    <submittedName>
        <fullName evidence="1">Uncharacterized protein</fullName>
    </submittedName>
</protein>
<dbReference type="Proteomes" id="UP001239111">
    <property type="component" value="Chromosome 3"/>
</dbReference>
<accession>A0ACC2NPN3</accession>
<organism evidence="1 2">
    <name type="scientific">Eretmocerus hayati</name>
    <dbReference type="NCBI Taxonomy" id="131215"/>
    <lineage>
        <taxon>Eukaryota</taxon>
        <taxon>Metazoa</taxon>
        <taxon>Ecdysozoa</taxon>
        <taxon>Arthropoda</taxon>
        <taxon>Hexapoda</taxon>
        <taxon>Insecta</taxon>
        <taxon>Pterygota</taxon>
        <taxon>Neoptera</taxon>
        <taxon>Endopterygota</taxon>
        <taxon>Hymenoptera</taxon>
        <taxon>Apocrita</taxon>
        <taxon>Proctotrupomorpha</taxon>
        <taxon>Chalcidoidea</taxon>
        <taxon>Aphelinidae</taxon>
        <taxon>Aphelininae</taxon>
        <taxon>Eretmocerus</taxon>
    </lineage>
</organism>
<reference evidence="1" key="1">
    <citation type="submission" date="2023-04" db="EMBL/GenBank/DDBJ databases">
        <title>A chromosome-level genome assembly of the parasitoid wasp Eretmocerus hayati.</title>
        <authorList>
            <person name="Zhong Y."/>
            <person name="Liu S."/>
            <person name="Liu Y."/>
        </authorList>
    </citation>
    <scope>NUCLEOTIDE SEQUENCE</scope>
    <source>
        <strain evidence="1">ZJU_SS_LIU_2023</strain>
    </source>
</reference>
<sequence length="850" mass="97296">MSDLELDYDSDQEVSENHSKLTDAVRQLDKGQRVRKPERSEPSLEVSEFHLVKSGISDKDAVTVEDLAKTLGKKGHHSELNKKINSARLKSKVLPKPLEKPAAEKIKRTVGFENTKKELGKWTGIIARNRTAACVNFPISQSSMKLVPSEEYVKKFRIQSELEKKLAELEPEEEPEEVKDEFPLTLEEILERRKEAAKFRAQQSYKEAKAHRQNKIKSKKYHRIQRRERIKKTMKEFEELQKTDPQAALQKLEELDKTRAEERMTLRHKSTGQWAKSKQVRAKYDKESRQVLAEQLAISRELTQKVKKDDDSNDEDCDQDLSMQVLSSDKENPWMNAVKTGSEVEEFIKGYRKYWDERNRVNQATPAEDASKSSENVNEVEKVFEVPVFEACDASKNPVVSVIEEDPINDNFSETSGENEVFVSKKSGSDVCSSTQIQRLEKSSKNKLGIKQPKSKNTKKAMKRKSGTSSWSVSPVDVISDNTSLENITSEIPLQQQKEEKKSKNNKRNREDIDIDEMFDSLDSKLQEKIKKKLTNVESELANEKKRKRKMTTNEECDSANDVAKLGLKGQQTIKPVIDKPLEESSRSHPSNENVETTKLSSLTDLNYNGTSKSKTTEIDPNKFLSMKPKHIKTLLPDEAGGEGDILDDSEADEEQNQMISEAFADDDVVDEFRKEKEEEIKKSQPEDVDLRLPGWGSWGGKDIKQSARKKRRFILKFPKEAPRRDENKGDVVIIEEKCPKIKRHLVNELPFPFTSVQDFEASIRAPIGREFVPEKTFSKLIQPSVKTKMGKVIEPMSEDMLIKMKGLKEKEKKLNDKGQKKNDQLIDSLKKRKSQSAVGSRKKKSLKLN</sequence>
<proteinExistence type="predicted"/>
<dbReference type="EMBL" id="CM056743">
    <property type="protein sequence ID" value="KAJ8672841.1"/>
    <property type="molecule type" value="Genomic_DNA"/>
</dbReference>
<keyword evidence="2" id="KW-1185">Reference proteome</keyword>
<evidence type="ECO:0000313" key="2">
    <source>
        <dbReference type="Proteomes" id="UP001239111"/>
    </source>
</evidence>
<name>A0ACC2NPN3_9HYME</name>
<gene>
    <name evidence="1" type="ORF">QAD02_004101</name>
</gene>
<evidence type="ECO:0000313" key="1">
    <source>
        <dbReference type="EMBL" id="KAJ8672841.1"/>
    </source>
</evidence>